<evidence type="ECO:0000256" key="1">
    <source>
        <dbReference type="SAM" id="Coils"/>
    </source>
</evidence>
<dbReference type="GO" id="GO:0090313">
    <property type="term" value="P:regulation of protein targeting to membrane"/>
    <property type="evidence" value="ECO:0007669"/>
    <property type="project" value="TreeGrafter"/>
</dbReference>
<evidence type="ECO:0000313" key="2">
    <source>
        <dbReference type="EMBL" id="RED42639.1"/>
    </source>
</evidence>
<dbReference type="GO" id="GO:0005886">
    <property type="term" value="C:plasma membrane"/>
    <property type="evidence" value="ECO:0007669"/>
    <property type="project" value="TreeGrafter"/>
</dbReference>
<dbReference type="InterPro" id="IPR052894">
    <property type="entry name" value="AsmA-related"/>
</dbReference>
<proteinExistence type="predicted"/>
<dbReference type="PANTHER" id="PTHR30441:SF8">
    <property type="entry name" value="DUF748 DOMAIN-CONTAINING PROTEIN"/>
    <property type="match status" value="1"/>
</dbReference>
<gene>
    <name evidence="2" type="ORF">DFQ10_10846</name>
</gene>
<protein>
    <submittedName>
        <fullName evidence="2">AsmA protein</fullName>
    </submittedName>
</protein>
<keyword evidence="3" id="KW-1185">Reference proteome</keyword>
<comment type="caution">
    <text evidence="2">The sequence shown here is derived from an EMBL/GenBank/DDBJ whole genome shotgun (WGS) entry which is preliminary data.</text>
</comment>
<keyword evidence="1" id="KW-0175">Coiled coil</keyword>
<sequence>MGKANKNNWRKALKWALALLGLLIVSLFAIPSMFNDIISNEIKKGINSNLTTKLQFKDSNISFFNHFPALTFSFEEVSLASTKPFEKDTLINAKELGFGVNVFKLIFSDKVVVNQTYLTDCNIYLIKDAFGRTNYDVYKATDTTAVAKDTTASGLNLNLKRLQLDNASIHYIDNANGLTISSHGLNYNGRGGIVDGKLELGSRLDVTSVDVTFNHTDYLNGKKIKARSFTIYDSENLSVALDKNTISLNDLKVNFNGNLDVFENGVAYNLHFKTEDGTLEKVMTALPPKYAEWSKEVTLKGDLEAKLQLAGFSGIVPEAAAVNKMDLEVSIANGTVKHHKAEEALENLYLKFKGDITNERFNVKVDTLDFTLNEERTHGHAYINGKADSLYVKSAIKSHLNLNILNQTLNLPDLSFNGILVADINTDGIYQPQTSRLPKTNGILKLTDGSLQTSGHPEPIKAIELDAIIENNGETYDASTLTIKALNFSFLNNQFTSAAFFKNFDQPEYDITGKGTIDFTALNEVIALPLAITNGQLTADAHLKGQVNKPQSKNTNSGTLSLKDLAFTTDVLQYPVEISEGQFLFLNDKMAFTNLTVKHQSSDVVMDGYFQNYLNYALLSEGVLQGDVQLKAPKIDITEFFPKEEQLSSQTDSITNTNTIENVVSGVMQIPKNLDLAIKVNIDSLNYNTLIITRLSGDLGLKDQGLFLKNSTLNMVEGSAKIEGFYQPTSLKEALFSLNLDAKNLNIEKGYNSMELFKELAPAAAQASGSVSIDYDIAGVLDDTMLPVMPSLKGKGTLKVHNVQFEGYKLMGKVSEKSGFDALNDPKISEITINSTVNNNVLDIERFKFKVSPFRLRAEGQTTLDGNLSLKMRIGLPPLGLIGIPVVIEGTSEDFNVKLGKQSKDLNDETTEANTINTELEDLNKRKEALRNSESTNKINTLQQDINQIKSDSLKTKE</sequence>
<evidence type="ECO:0000313" key="3">
    <source>
        <dbReference type="Proteomes" id="UP000256980"/>
    </source>
</evidence>
<dbReference type="Proteomes" id="UP000256980">
    <property type="component" value="Unassembled WGS sequence"/>
</dbReference>
<feature type="coiled-coil region" evidence="1">
    <location>
        <begin position="906"/>
        <end position="952"/>
    </location>
</feature>
<dbReference type="OrthoDB" id="596403at2"/>
<dbReference type="PANTHER" id="PTHR30441">
    <property type="entry name" value="DUF748 DOMAIN-CONTAINING PROTEIN"/>
    <property type="match status" value="1"/>
</dbReference>
<reference evidence="2 3" key="1">
    <citation type="submission" date="2018-07" db="EMBL/GenBank/DDBJ databases">
        <title>Genomic Encyclopedia of Type Strains, Phase III (KMG-III): the genomes of soil and plant-associated and newly described type strains.</title>
        <authorList>
            <person name="Whitman W."/>
        </authorList>
    </citation>
    <scope>NUCLEOTIDE SEQUENCE [LARGE SCALE GENOMIC DNA]</scope>
    <source>
        <strain evidence="2 3">CECT 7946</strain>
    </source>
</reference>
<dbReference type="AlphaFoldDB" id="A0A3D9GZF0"/>
<dbReference type="RefSeq" id="WP_115818286.1">
    <property type="nucleotide sequence ID" value="NZ_QRDV01000008.1"/>
</dbReference>
<organism evidence="2 3">
    <name type="scientific">Winogradskyella eximia</name>
    <dbReference type="NCBI Taxonomy" id="262006"/>
    <lineage>
        <taxon>Bacteria</taxon>
        <taxon>Pseudomonadati</taxon>
        <taxon>Bacteroidota</taxon>
        <taxon>Flavobacteriia</taxon>
        <taxon>Flavobacteriales</taxon>
        <taxon>Flavobacteriaceae</taxon>
        <taxon>Winogradskyella</taxon>
    </lineage>
</organism>
<dbReference type="EMBL" id="QRDV01000008">
    <property type="protein sequence ID" value="RED42639.1"/>
    <property type="molecule type" value="Genomic_DNA"/>
</dbReference>
<accession>A0A3D9GZF0</accession>
<name>A0A3D9GZF0_9FLAO</name>